<dbReference type="InterPro" id="IPR035969">
    <property type="entry name" value="Rab-GAP_TBC_sf"/>
</dbReference>
<feature type="compositionally biased region" description="Low complexity" evidence="2">
    <location>
        <begin position="825"/>
        <end position="834"/>
    </location>
</feature>
<dbReference type="FunFam" id="1.10.472.80:FF:000038">
    <property type="entry name" value="TBC1 domain family member 5"/>
    <property type="match status" value="1"/>
</dbReference>
<dbReference type="Pfam" id="PF00566">
    <property type="entry name" value="RabGAP-TBC"/>
    <property type="match status" value="1"/>
</dbReference>
<dbReference type="PANTHER" id="PTHR22957">
    <property type="entry name" value="TBC1 DOMAIN FAMILY MEMBER GTPASE-ACTIVATING PROTEIN"/>
    <property type="match status" value="1"/>
</dbReference>
<accession>A0A0F7SRF1</accession>
<reference evidence="4" key="1">
    <citation type="submission" date="2014-08" db="EMBL/GenBank/DDBJ databases">
        <authorList>
            <person name="Sharma Rahul"/>
            <person name="Thines Marco"/>
        </authorList>
    </citation>
    <scope>NUCLEOTIDE SEQUENCE</scope>
</reference>
<evidence type="ECO:0000259" key="3">
    <source>
        <dbReference type="PROSITE" id="PS50086"/>
    </source>
</evidence>
<feature type="compositionally biased region" description="Polar residues" evidence="2">
    <location>
        <begin position="659"/>
        <end position="684"/>
    </location>
</feature>
<dbReference type="PROSITE" id="PS50086">
    <property type="entry name" value="TBC_RABGAP"/>
    <property type="match status" value="1"/>
</dbReference>
<name>A0A0F7SRF1_PHARH</name>
<feature type="domain" description="Rab-GAP TBC" evidence="3">
    <location>
        <begin position="141"/>
        <end position="336"/>
    </location>
</feature>
<dbReference type="InterPro" id="IPR000195">
    <property type="entry name" value="Rab-GAP-TBC_dom"/>
</dbReference>
<sequence length="876" mass="96187">MDASIDEEAIFTRPSSDVIQNAWQHLFKDPMLSGSKLKTQGLDGIPDLVHGGVVPNWVPIILSNVIGEFYLGLLPSHDPSTFLKPLSTSRVTYDTMRSQYLRAPDGRWAADVSVPAGVKTRDVGEAAGKSKGDLGINNPLSLESENPWQSWFRDVELRKEIKKDVERTYPDIPYFTLPRVQKILTTILFLYSTLHSNVGYRQGMHEICAAILLAVDLDSIERNGTNEVEHTLDRENVEHDTWSIYEAVMRSAVVWYQWKEEPVLKSGEKPQQPIVQLCNHLHGTALRVLDPQLWTKLEELGIEPQIYGIRWIRLMFTREFSLDDAMRMWDGIFSADPTLKMIEYICIAMLLRIRNEIIYADYSEALTILLRYPTSEPPLLIPLLLQQAILLRDSTPSPALGVSVVMENQAILGIPANPPRHSQEEDVAAVSRSRGRLGVGGARQSQTLPSKGMASRLAMARNFDLSGAMGAAQQAAAGIGIQDLAKGLMERGQALGIDKSLLGKVAEIRKNLPDFPASTYSRTHIVSPSLDDANQLPNRGFIPTPSSPDSESSLLASPYPPPLNVLEDEIAQLKHKMRCMGTLMDTFMSRIEKHLQESESSSEQLHQEELNSSTSINSALLGLRAITAILKDPSSPLDKFSDSWPDPLAPADLGVTADFSRSSQSEIPSVSTLNASDLNSDCDNPSTEIRPTSPSTSTTDVPALDSIPLPHLHLSRNELPSLSSPKIDGMPPGKTVQPSNNFITNKTVQNQAQTPRSPVPVMVRSTDLEDLNSKQHTSFSLGTATVPSSWIRAPSQFTVPWSRAGPSTKPSLTYSSDTPPQNSGVVPNSVYSYPPVTPGAQGPRDPLDGALDVEDGRKTTYVPRVGQKGYDPLGAL</sequence>
<feature type="region of interest" description="Disordered" evidence="2">
    <location>
        <begin position="528"/>
        <end position="557"/>
    </location>
</feature>
<organism evidence="4">
    <name type="scientific">Phaffia rhodozyma</name>
    <name type="common">Yeast</name>
    <name type="synonym">Xanthophyllomyces dendrorhous</name>
    <dbReference type="NCBI Taxonomy" id="264483"/>
    <lineage>
        <taxon>Eukaryota</taxon>
        <taxon>Fungi</taxon>
        <taxon>Dikarya</taxon>
        <taxon>Basidiomycota</taxon>
        <taxon>Agaricomycotina</taxon>
        <taxon>Tremellomycetes</taxon>
        <taxon>Cystofilobasidiales</taxon>
        <taxon>Mrakiaceae</taxon>
        <taxon>Phaffia</taxon>
    </lineage>
</organism>
<feature type="region of interest" description="Disordered" evidence="2">
    <location>
        <begin position="659"/>
        <end position="736"/>
    </location>
</feature>
<dbReference type="EMBL" id="LN483157">
    <property type="protein sequence ID" value="CED83991.1"/>
    <property type="molecule type" value="Genomic_DNA"/>
</dbReference>
<dbReference type="GO" id="GO:0005096">
    <property type="term" value="F:GTPase activator activity"/>
    <property type="evidence" value="ECO:0007669"/>
    <property type="project" value="UniProtKB-KW"/>
</dbReference>
<dbReference type="PANTHER" id="PTHR22957:SF337">
    <property type="entry name" value="TBC1 DOMAIN FAMILY MEMBER 5"/>
    <property type="match status" value="1"/>
</dbReference>
<proteinExistence type="predicted"/>
<dbReference type="FunFam" id="1.10.8.270:FF:000031">
    <property type="entry name" value="TBC1 domain family member 5"/>
    <property type="match status" value="1"/>
</dbReference>
<evidence type="ECO:0000256" key="1">
    <source>
        <dbReference type="ARBA" id="ARBA00022468"/>
    </source>
</evidence>
<evidence type="ECO:0000256" key="2">
    <source>
        <dbReference type="SAM" id="MobiDB-lite"/>
    </source>
</evidence>
<dbReference type="SUPFAM" id="SSF47923">
    <property type="entry name" value="Ypt/Rab-GAP domain of gyp1p"/>
    <property type="match status" value="2"/>
</dbReference>
<keyword evidence="1" id="KW-0343">GTPase activation</keyword>
<dbReference type="AlphaFoldDB" id="A0A0F7SRF1"/>
<feature type="compositionally biased region" description="Low complexity" evidence="2">
    <location>
        <begin position="543"/>
        <end position="557"/>
    </location>
</feature>
<feature type="region of interest" description="Disordered" evidence="2">
    <location>
        <begin position="801"/>
        <end position="876"/>
    </location>
</feature>
<dbReference type="Gene3D" id="1.10.472.80">
    <property type="entry name" value="Ypt/Rab-GAP domain of gyp1p, domain 3"/>
    <property type="match status" value="1"/>
</dbReference>
<feature type="compositionally biased region" description="Polar residues" evidence="2">
    <location>
        <begin position="808"/>
        <end position="824"/>
    </location>
</feature>
<dbReference type="SMART" id="SM00164">
    <property type="entry name" value="TBC"/>
    <property type="match status" value="1"/>
</dbReference>
<feature type="compositionally biased region" description="Low complexity" evidence="2">
    <location>
        <begin position="685"/>
        <end position="702"/>
    </location>
</feature>
<dbReference type="Gene3D" id="1.10.8.270">
    <property type="entry name" value="putative rabgap domain of human tbc1 domain family member 14 like domains"/>
    <property type="match status" value="1"/>
</dbReference>
<evidence type="ECO:0000313" key="4">
    <source>
        <dbReference type="EMBL" id="CED83991.1"/>
    </source>
</evidence>
<protein>
    <submittedName>
        <fullName evidence="4">Ypt/Rab-specific GTPase-activating protein GYP6</fullName>
    </submittedName>
</protein>